<organism evidence="2 3">
    <name type="scientific">Gilvirhabdus luticola</name>
    <dbReference type="NCBI Taxonomy" id="3079858"/>
    <lineage>
        <taxon>Bacteria</taxon>
        <taxon>Pseudomonadati</taxon>
        <taxon>Bacteroidota</taxon>
        <taxon>Flavobacteriia</taxon>
        <taxon>Flavobacteriales</taxon>
        <taxon>Flavobacteriaceae</taxon>
        <taxon>Gilvirhabdus</taxon>
    </lineage>
</organism>
<reference evidence="2 3" key="1">
    <citation type="submission" date="2023-10" db="EMBL/GenBank/DDBJ databases">
        <title>Marimonas sp. nov. isolated from tidal mud flat.</title>
        <authorList>
            <person name="Jaincy N.J."/>
            <person name="Srinivasan S."/>
            <person name="Lee S.-S."/>
        </authorList>
    </citation>
    <scope>NUCLEOTIDE SEQUENCE [LARGE SCALE GENOMIC DNA]</scope>
    <source>
        <strain evidence="2 3">MJ-SS3</strain>
    </source>
</reference>
<evidence type="ECO:0000313" key="3">
    <source>
        <dbReference type="Proteomes" id="UP001268651"/>
    </source>
</evidence>
<name>A0ABU3U8I0_9FLAO</name>
<feature type="transmembrane region" description="Helical" evidence="1">
    <location>
        <begin position="12"/>
        <end position="32"/>
    </location>
</feature>
<keyword evidence="3" id="KW-1185">Reference proteome</keyword>
<evidence type="ECO:0008006" key="4">
    <source>
        <dbReference type="Google" id="ProtNLM"/>
    </source>
</evidence>
<evidence type="ECO:0000313" key="2">
    <source>
        <dbReference type="EMBL" id="MDU8886647.1"/>
    </source>
</evidence>
<dbReference type="EMBL" id="JAWHTF010000006">
    <property type="protein sequence ID" value="MDU8886647.1"/>
    <property type="molecule type" value="Genomic_DNA"/>
</dbReference>
<dbReference type="PROSITE" id="PS51257">
    <property type="entry name" value="PROKAR_LIPOPROTEIN"/>
    <property type="match status" value="1"/>
</dbReference>
<keyword evidence="1" id="KW-0812">Transmembrane</keyword>
<sequence length="233" mass="26219">MKTLNQLFFKKGLINFGMTLSLLFIMVLFTFVSCSKNEDGIMKESISEANLVTSQRIENAPEQSGAFLFRDDYLFVGKTFIDAKSELILTVGHPDPLPVFCGGNFYDDIIQYQDIIAASNFERIVTLGQGEVQVYVYRGTLENIYDFPSWCPFFSTAPIEAEGMATVTEVINDYGFFGNTNNNVSWSIQVIGKILSPENEIKHLSARILFSWDKEEPISSLLDIVTSVTVRLN</sequence>
<keyword evidence="1" id="KW-1133">Transmembrane helix</keyword>
<accession>A0ABU3U8I0</accession>
<protein>
    <recommendedName>
        <fullName evidence="4">Lipoprotein</fullName>
    </recommendedName>
</protein>
<dbReference type="RefSeq" id="WP_316662739.1">
    <property type="nucleotide sequence ID" value="NZ_JAWHTF010000006.1"/>
</dbReference>
<comment type="caution">
    <text evidence="2">The sequence shown here is derived from an EMBL/GenBank/DDBJ whole genome shotgun (WGS) entry which is preliminary data.</text>
</comment>
<dbReference type="Proteomes" id="UP001268651">
    <property type="component" value="Unassembled WGS sequence"/>
</dbReference>
<evidence type="ECO:0000256" key="1">
    <source>
        <dbReference type="SAM" id="Phobius"/>
    </source>
</evidence>
<keyword evidence="1" id="KW-0472">Membrane</keyword>
<gene>
    <name evidence="2" type="ORF">RXV94_10785</name>
</gene>
<proteinExistence type="predicted"/>